<evidence type="ECO:0000313" key="2">
    <source>
        <dbReference type="EMBL" id="USS01670.1"/>
    </source>
</evidence>
<sequence>MGKTIILNLSDVKLNGDILDVGESFGVIYNLSKDVMDEVSVDYIGSETKHLLLGGEYDTCTIFFCLSNIWSNGTRQNLIKEVTKYLRFGGEICIWDINKDVGEVINNKIRALLPSGKFKEFEFKNLNPLSKSNIDDTKAMLEKYYDIEETKEWEDIHFIKGKKNINEFLEVDTQNCKC</sequence>
<dbReference type="Proteomes" id="UP000280586">
    <property type="component" value="Chromosome"/>
</dbReference>
<gene>
    <name evidence="1" type="ORF">CP523_11970</name>
    <name evidence="2" type="ORF">NH397_04345</name>
</gene>
<keyword evidence="4" id="KW-1185">Reference proteome</keyword>
<evidence type="ECO:0000313" key="4">
    <source>
        <dbReference type="Proteomes" id="UP001055437"/>
    </source>
</evidence>
<evidence type="ECO:0000313" key="1">
    <source>
        <dbReference type="EMBL" id="AYE35073.1"/>
    </source>
</evidence>
<dbReference type="SUPFAM" id="SSF53335">
    <property type="entry name" value="S-adenosyl-L-methionine-dependent methyltransferases"/>
    <property type="match status" value="1"/>
</dbReference>
<dbReference type="InterPro" id="IPR029063">
    <property type="entry name" value="SAM-dependent_MTases_sf"/>
</dbReference>
<dbReference type="AlphaFoldDB" id="A0A9N7JMD9"/>
<reference evidence="1 3" key="1">
    <citation type="submission" date="2017-09" db="EMBL/GenBank/DDBJ databases">
        <authorList>
            <person name="Thomas P."/>
            <person name="Seyboldt C."/>
        </authorList>
    </citation>
    <scope>NUCLEOTIDE SEQUENCE [LARGE SCALE GENOMIC DNA]</scope>
    <source>
        <strain evidence="1 3">DSM 7534</strain>
    </source>
</reference>
<accession>A0A9N7JMD9</accession>
<dbReference type="EMBL" id="CP023671">
    <property type="protein sequence ID" value="AYE35073.1"/>
    <property type="molecule type" value="Genomic_DNA"/>
</dbReference>
<dbReference type="Gene3D" id="3.40.50.150">
    <property type="entry name" value="Vaccinia Virus protein VP39"/>
    <property type="match status" value="1"/>
</dbReference>
<dbReference type="RefSeq" id="WP_066673463.1">
    <property type="nucleotide sequence ID" value="NZ_CABMIZ010000001.1"/>
</dbReference>
<proteinExistence type="predicted"/>
<dbReference type="OrthoDB" id="1929483at2"/>
<organism evidence="1 3">
    <name type="scientific">Clostridium septicum</name>
    <dbReference type="NCBI Taxonomy" id="1504"/>
    <lineage>
        <taxon>Bacteria</taxon>
        <taxon>Bacillati</taxon>
        <taxon>Bacillota</taxon>
        <taxon>Clostridia</taxon>
        <taxon>Eubacteriales</taxon>
        <taxon>Clostridiaceae</taxon>
        <taxon>Clostridium</taxon>
    </lineage>
</organism>
<dbReference type="EMBL" id="CP099799">
    <property type="protein sequence ID" value="USS01670.1"/>
    <property type="molecule type" value="Genomic_DNA"/>
</dbReference>
<protein>
    <submittedName>
        <fullName evidence="1">Uncharacterized protein</fullName>
    </submittedName>
</protein>
<reference evidence="2" key="2">
    <citation type="submission" date="2022-06" db="EMBL/GenBank/DDBJ databases">
        <authorList>
            <person name="Holder M.E."/>
            <person name="Ajami N.J."/>
            <person name="Petrosino J.F."/>
        </authorList>
    </citation>
    <scope>NUCLEOTIDE SEQUENCE</scope>
    <source>
        <strain evidence="2">RMA 8861</strain>
    </source>
</reference>
<name>A0A9N7JMD9_CLOSE</name>
<dbReference type="Proteomes" id="UP001055437">
    <property type="component" value="Chromosome"/>
</dbReference>
<dbReference type="KEGG" id="csep:CP523_11970"/>
<dbReference type="GeneID" id="303561402"/>
<evidence type="ECO:0000313" key="3">
    <source>
        <dbReference type="Proteomes" id="UP000280586"/>
    </source>
</evidence>